<evidence type="ECO:0000313" key="1">
    <source>
        <dbReference type="EMBL" id="RNA18865.1"/>
    </source>
</evidence>
<dbReference type="Proteomes" id="UP000276133">
    <property type="component" value="Unassembled WGS sequence"/>
</dbReference>
<name>A0A3M7R6J2_BRAPC</name>
<sequence length="60" mass="7189">MDILYKLLNSSGRKEEKSFISINYFSVLTLKSKNWLKEPYSKKNLPFNNIFVAVYVYYKD</sequence>
<proteinExistence type="predicted"/>
<evidence type="ECO:0000313" key="2">
    <source>
        <dbReference type="Proteomes" id="UP000276133"/>
    </source>
</evidence>
<comment type="caution">
    <text evidence="1">The sequence shown here is derived from an EMBL/GenBank/DDBJ whole genome shotgun (WGS) entry which is preliminary data.</text>
</comment>
<keyword evidence="2" id="KW-1185">Reference proteome</keyword>
<dbReference type="EMBL" id="REGN01004161">
    <property type="protein sequence ID" value="RNA18865.1"/>
    <property type="molecule type" value="Genomic_DNA"/>
</dbReference>
<organism evidence="1 2">
    <name type="scientific">Brachionus plicatilis</name>
    <name type="common">Marine rotifer</name>
    <name type="synonym">Brachionus muelleri</name>
    <dbReference type="NCBI Taxonomy" id="10195"/>
    <lineage>
        <taxon>Eukaryota</taxon>
        <taxon>Metazoa</taxon>
        <taxon>Spiralia</taxon>
        <taxon>Gnathifera</taxon>
        <taxon>Rotifera</taxon>
        <taxon>Eurotatoria</taxon>
        <taxon>Monogononta</taxon>
        <taxon>Pseudotrocha</taxon>
        <taxon>Ploima</taxon>
        <taxon>Brachionidae</taxon>
        <taxon>Brachionus</taxon>
    </lineage>
</organism>
<gene>
    <name evidence="1" type="ORF">BpHYR1_014287</name>
</gene>
<accession>A0A3M7R6J2</accession>
<reference evidence="1 2" key="1">
    <citation type="journal article" date="2018" name="Sci. Rep.">
        <title>Genomic signatures of local adaptation to the degree of environmental predictability in rotifers.</title>
        <authorList>
            <person name="Franch-Gras L."/>
            <person name="Hahn C."/>
            <person name="Garcia-Roger E.M."/>
            <person name="Carmona M.J."/>
            <person name="Serra M."/>
            <person name="Gomez A."/>
        </authorList>
    </citation>
    <scope>NUCLEOTIDE SEQUENCE [LARGE SCALE GENOMIC DNA]</scope>
    <source>
        <strain evidence="1">HYR1</strain>
    </source>
</reference>
<protein>
    <submittedName>
        <fullName evidence="1">Uncharacterized protein</fullName>
    </submittedName>
</protein>
<dbReference type="AlphaFoldDB" id="A0A3M7R6J2"/>